<sequence length="101" mass="11637">DIIIIDLKDCFFTIPLHPDDAPKFAFSVLSLNRQAPMQRYHWVVLPQGTKNSPTLCQTYVDYALQRVRRDNPELIIYHYMDDILVAGQVGSKLHALIPDLE</sequence>
<keyword evidence="3" id="KW-0808">Transferase</keyword>
<evidence type="ECO:0000256" key="3">
    <source>
        <dbReference type="ARBA" id="ARBA00022679"/>
    </source>
</evidence>
<dbReference type="InterPro" id="IPR043128">
    <property type="entry name" value="Rev_trsase/Diguanyl_cyclase"/>
</dbReference>
<evidence type="ECO:0000256" key="7">
    <source>
        <dbReference type="ARBA" id="ARBA00022801"/>
    </source>
</evidence>
<keyword evidence="11" id="KW-1185">Reference proteome</keyword>
<evidence type="ECO:0000256" key="1">
    <source>
        <dbReference type="ARBA" id="ARBA00010879"/>
    </source>
</evidence>
<dbReference type="PROSITE" id="PS50878">
    <property type="entry name" value="RT_POL"/>
    <property type="match status" value="1"/>
</dbReference>
<feature type="non-terminal residue" evidence="10">
    <location>
        <position position="1"/>
    </location>
</feature>
<keyword evidence="8" id="KW-0695">RNA-directed DNA polymerase</keyword>
<keyword evidence="5" id="KW-0540">Nuclease</keyword>
<dbReference type="Pfam" id="PF00078">
    <property type="entry name" value="RVT_1"/>
    <property type="match status" value="1"/>
</dbReference>
<dbReference type="AlphaFoldDB" id="A0A7L1IYR1"/>
<proteinExistence type="inferred from homology"/>
<dbReference type="Proteomes" id="UP000525158">
    <property type="component" value="Unassembled WGS sequence"/>
</dbReference>
<evidence type="ECO:0000313" key="10">
    <source>
        <dbReference type="EMBL" id="NXN43504.1"/>
    </source>
</evidence>
<keyword evidence="4" id="KW-0548">Nucleotidyltransferase</keyword>
<dbReference type="GO" id="GO:0035613">
    <property type="term" value="F:RNA stem-loop binding"/>
    <property type="evidence" value="ECO:0007669"/>
    <property type="project" value="TreeGrafter"/>
</dbReference>
<keyword evidence="6" id="KW-0255">Endonuclease</keyword>
<evidence type="ECO:0000259" key="9">
    <source>
        <dbReference type="PROSITE" id="PS50878"/>
    </source>
</evidence>
<name>A0A7L1IYR1_SMUAF</name>
<dbReference type="GO" id="GO:0003964">
    <property type="term" value="F:RNA-directed DNA polymerase activity"/>
    <property type="evidence" value="ECO:0007669"/>
    <property type="project" value="UniProtKB-KW"/>
</dbReference>
<organism evidence="10 11">
    <name type="scientific">Smutsornis africanus</name>
    <name type="common">Double-banded courser</name>
    <name type="synonym">Rhinoptilus africanus</name>
    <dbReference type="NCBI Taxonomy" id="240209"/>
    <lineage>
        <taxon>Eukaryota</taxon>
        <taxon>Metazoa</taxon>
        <taxon>Chordata</taxon>
        <taxon>Craniata</taxon>
        <taxon>Vertebrata</taxon>
        <taxon>Euteleostomi</taxon>
        <taxon>Archelosauria</taxon>
        <taxon>Archosauria</taxon>
        <taxon>Dinosauria</taxon>
        <taxon>Saurischia</taxon>
        <taxon>Theropoda</taxon>
        <taxon>Coelurosauria</taxon>
        <taxon>Aves</taxon>
        <taxon>Neognathae</taxon>
        <taxon>Neoaves</taxon>
        <taxon>Charadriiformes</taxon>
        <taxon>Glareolidae</taxon>
        <taxon>Rhinoptilus</taxon>
    </lineage>
</organism>
<keyword evidence="7" id="KW-0378">Hydrolase</keyword>
<dbReference type="PANTHER" id="PTHR41694:SF3">
    <property type="entry name" value="RNA-DIRECTED DNA POLYMERASE-RELATED"/>
    <property type="match status" value="1"/>
</dbReference>
<dbReference type="EMBL" id="VXBO01009935">
    <property type="protein sequence ID" value="NXN43504.1"/>
    <property type="molecule type" value="Genomic_DNA"/>
</dbReference>
<dbReference type="GO" id="GO:0004523">
    <property type="term" value="F:RNA-DNA hybrid ribonuclease activity"/>
    <property type="evidence" value="ECO:0007669"/>
    <property type="project" value="UniProtKB-EC"/>
</dbReference>
<comment type="similarity">
    <text evidence="1">Belongs to the beta type-B retroviral polymerase family. HERV class-II K(HML-2) pol subfamily.</text>
</comment>
<feature type="non-terminal residue" evidence="10">
    <location>
        <position position="101"/>
    </location>
</feature>
<comment type="caution">
    <text evidence="10">The sequence shown here is derived from an EMBL/GenBank/DDBJ whole genome shotgun (WGS) entry which is preliminary data.</text>
</comment>
<evidence type="ECO:0000256" key="8">
    <source>
        <dbReference type="ARBA" id="ARBA00022918"/>
    </source>
</evidence>
<protein>
    <recommendedName>
        <fullName evidence="2">ribonuclease H</fullName>
        <ecNumber evidence="2">3.1.26.4</ecNumber>
    </recommendedName>
</protein>
<reference evidence="10 11" key="1">
    <citation type="submission" date="2019-09" db="EMBL/GenBank/DDBJ databases">
        <title>Bird 10,000 Genomes (B10K) Project - Family phase.</title>
        <authorList>
            <person name="Zhang G."/>
        </authorList>
    </citation>
    <scope>NUCLEOTIDE SEQUENCE [LARGE SCALE GENOMIC DNA]</scope>
    <source>
        <strain evidence="10">B10K-DU-002-36</strain>
        <tissue evidence="10">Muscle</tissue>
    </source>
</reference>
<evidence type="ECO:0000256" key="5">
    <source>
        <dbReference type="ARBA" id="ARBA00022722"/>
    </source>
</evidence>
<evidence type="ECO:0000256" key="6">
    <source>
        <dbReference type="ARBA" id="ARBA00022759"/>
    </source>
</evidence>
<dbReference type="PANTHER" id="PTHR41694">
    <property type="entry name" value="ENDOGENOUS RETROVIRUS GROUP K MEMBER POL PROTEIN"/>
    <property type="match status" value="1"/>
</dbReference>
<evidence type="ECO:0000256" key="4">
    <source>
        <dbReference type="ARBA" id="ARBA00022695"/>
    </source>
</evidence>
<dbReference type="InterPro" id="IPR043502">
    <property type="entry name" value="DNA/RNA_pol_sf"/>
</dbReference>
<dbReference type="InterPro" id="IPR000477">
    <property type="entry name" value="RT_dom"/>
</dbReference>
<feature type="domain" description="Reverse transcriptase" evidence="9">
    <location>
        <begin position="1"/>
        <end position="101"/>
    </location>
</feature>
<evidence type="ECO:0000313" key="11">
    <source>
        <dbReference type="Proteomes" id="UP000525158"/>
    </source>
</evidence>
<dbReference type="Gene3D" id="3.30.70.270">
    <property type="match status" value="2"/>
</dbReference>
<accession>A0A7L1IYR1</accession>
<evidence type="ECO:0000256" key="2">
    <source>
        <dbReference type="ARBA" id="ARBA00012180"/>
    </source>
</evidence>
<dbReference type="EC" id="3.1.26.4" evidence="2"/>
<dbReference type="SUPFAM" id="SSF56672">
    <property type="entry name" value="DNA/RNA polymerases"/>
    <property type="match status" value="1"/>
</dbReference>
<gene>
    <name evidence="10" type="primary">Ervk8_1</name>
    <name evidence="10" type="ORF">RHIAFR_R15152</name>
</gene>